<dbReference type="AlphaFoldDB" id="A6K6G0"/>
<organism evidence="1 2">
    <name type="scientific">Rattus norvegicus</name>
    <name type="common">Rat</name>
    <dbReference type="NCBI Taxonomy" id="10116"/>
    <lineage>
        <taxon>Eukaryota</taxon>
        <taxon>Metazoa</taxon>
        <taxon>Chordata</taxon>
        <taxon>Craniata</taxon>
        <taxon>Vertebrata</taxon>
        <taxon>Euteleostomi</taxon>
        <taxon>Mammalia</taxon>
        <taxon>Eutheria</taxon>
        <taxon>Euarchontoglires</taxon>
        <taxon>Glires</taxon>
        <taxon>Rodentia</taxon>
        <taxon>Myomorpha</taxon>
        <taxon>Muroidea</taxon>
        <taxon>Muridae</taxon>
        <taxon>Murinae</taxon>
        <taxon>Rattus</taxon>
    </lineage>
</organism>
<accession>A6K6G0</accession>
<dbReference type="EMBL" id="CH474023">
    <property type="protein sequence ID" value="EDL85320.1"/>
    <property type="molecule type" value="Genomic_DNA"/>
</dbReference>
<evidence type="ECO:0000313" key="2">
    <source>
        <dbReference type="Proteomes" id="UP000234681"/>
    </source>
</evidence>
<name>A6K6G0_RAT</name>
<reference evidence="1 2" key="1">
    <citation type="submission" date="2005-07" db="EMBL/GenBank/DDBJ databases">
        <authorList>
            <person name="Mural R.J."/>
            <person name="Li P.W."/>
            <person name="Adams M.D."/>
            <person name="Amanatides P.G."/>
            <person name="Baden-Tillson H."/>
            <person name="Barnstead M."/>
            <person name="Chin S.H."/>
            <person name="Dew I."/>
            <person name="Evans C.A."/>
            <person name="Ferriera S."/>
            <person name="Flanigan M."/>
            <person name="Fosler C."/>
            <person name="Glodek A."/>
            <person name="Gu Z."/>
            <person name="Holt R.A."/>
            <person name="Jennings D."/>
            <person name="Kraft C.L."/>
            <person name="Lu F."/>
            <person name="Nguyen T."/>
            <person name="Nusskern D.R."/>
            <person name="Pfannkoch C.M."/>
            <person name="Sitter C."/>
            <person name="Sutton G.G."/>
            <person name="Venter J.C."/>
            <person name="Wang Z."/>
            <person name="Woodage T."/>
            <person name="Zheng X.H."/>
            <person name="Zhong F."/>
        </authorList>
    </citation>
    <scope>NUCLEOTIDE SEQUENCE [LARGE SCALE GENOMIC DNA]</scope>
    <source>
        <strain>BN</strain>
        <strain evidence="2">Sprague-Dawley</strain>
    </source>
</reference>
<gene>
    <name evidence="1" type="ORF">rCG_52118</name>
</gene>
<evidence type="ECO:0000313" key="1">
    <source>
        <dbReference type="EMBL" id="EDL85320.1"/>
    </source>
</evidence>
<sequence length="54" mass="6178">MLEKKCSFRLSTKPHCQYQGDSKKMTLNLKYLEGCTNSTVAISLRRELLSLLCP</sequence>
<dbReference type="Proteomes" id="UP000234681">
    <property type="component" value="Chromosome 15"/>
</dbReference>
<proteinExistence type="predicted"/>
<protein>
    <submittedName>
        <fullName evidence="1">RCG52118</fullName>
    </submittedName>
</protein>